<feature type="domain" description="Reverse transcriptase" evidence="1">
    <location>
        <begin position="1"/>
        <end position="63"/>
    </location>
</feature>
<protein>
    <submittedName>
        <fullName evidence="2">Transposon tf2-12 polyprotein</fullName>
    </submittedName>
</protein>
<gene>
    <name evidence="2" type="ORF">PoB_000791600</name>
</gene>
<dbReference type="InterPro" id="IPR043502">
    <property type="entry name" value="DNA/RNA_pol_sf"/>
</dbReference>
<comment type="caution">
    <text evidence="2">The sequence shown here is derived from an EMBL/GenBank/DDBJ whole genome shotgun (WGS) entry which is preliminary data.</text>
</comment>
<dbReference type="InterPro" id="IPR000477">
    <property type="entry name" value="RT_dom"/>
</dbReference>
<reference evidence="2 3" key="1">
    <citation type="journal article" date="2021" name="Elife">
        <title>Chloroplast acquisition without the gene transfer in kleptoplastic sea slugs, Plakobranchus ocellatus.</title>
        <authorList>
            <person name="Maeda T."/>
            <person name="Takahashi S."/>
            <person name="Yoshida T."/>
            <person name="Shimamura S."/>
            <person name="Takaki Y."/>
            <person name="Nagai Y."/>
            <person name="Toyoda A."/>
            <person name="Suzuki Y."/>
            <person name="Arimoto A."/>
            <person name="Ishii H."/>
            <person name="Satoh N."/>
            <person name="Nishiyama T."/>
            <person name="Hasebe M."/>
            <person name="Maruyama T."/>
            <person name="Minagawa J."/>
            <person name="Obokata J."/>
            <person name="Shigenobu S."/>
        </authorList>
    </citation>
    <scope>NUCLEOTIDE SEQUENCE [LARGE SCALE GENOMIC DNA]</scope>
</reference>
<organism evidence="2 3">
    <name type="scientific">Plakobranchus ocellatus</name>
    <dbReference type="NCBI Taxonomy" id="259542"/>
    <lineage>
        <taxon>Eukaryota</taxon>
        <taxon>Metazoa</taxon>
        <taxon>Spiralia</taxon>
        <taxon>Lophotrochozoa</taxon>
        <taxon>Mollusca</taxon>
        <taxon>Gastropoda</taxon>
        <taxon>Heterobranchia</taxon>
        <taxon>Euthyneura</taxon>
        <taxon>Panpulmonata</taxon>
        <taxon>Sacoglossa</taxon>
        <taxon>Placobranchoidea</taxon>
        <taxon>Plakobranchidae</taxon>
        <taxon>Plakobranchus</taxon>
    </lineage>
</organism>
<evidence type="ECO:0000259" key="1">
    <source>
        <dbReference type="PROSITE" id="PS50878"/>
    </source>
</evidence>
<proteinExistence type="predicted"/>
<dbReference type="Pfam" id="PF00078">
    <property type="entry name" value="RVT_1"/>
    <property type="match status" value="1"/>
</dbReference>
<dbReference type="Proteomes" id="UP000735302">
    <property type="component" value="Unassembled WGS sequence"/>
</dbReference>
<evidence type="ECO:0000313" key="3">
    <source>
        <dbReference type="Proteomes" id="UP000735302"/>
    </source>
</evidence>
<sequence length="81" mass="9293">MLVRGMDYVVDYTDDLLIHTPTSEDEVRTLRKLFRRLQQANFTVRSTKCGLRARKIDVLGHRLGDGAAISFQDEIAEKKGR</sequence>
<dbReference type="Gene3D" id="3.30.70.270">
    <property type="match status" value="1"/>
</dbReference>
<keyword evidence="3" id="KW-1185">Reference proteome</keyword>
<dbReference type="EMBL" id="BLXT01000924">
    <property type="protein sequence ID" value="GFN81410.1"/>
    <property type="molecule type" value="Genomic_DNA"/>
</dbReference>
<dbReference type="PROSITE" id="PS50878">
    <property type="entry name" value="RT_POL"/>
    <property type="match status" value="1"/>
</dbReference>
<name>A0AAV3Y2H8_9GAST</name>
<dbReference type="InterPro" id="IPR043128">
    <property type="entry name" value="Rev_trsase/Diguanyl_cyclase"/>
</dbReference>
<dbReference type="AlphaFoldDB" id="A0AAV3Y2H8"/>
<dbReference type="SUPFAM" id="SSF56672">
    <property type="entry name" value="DNA/RNA polymerases"/>
    <property type="match status" value="1"/>
</dbReference>
<accession>A0AAV3Y2H8</accession>
<evidence type="ECO:0000313" key="2">
    <source>
        <dbReference type="EMBL" id="GFN81410.1"/>
    </source>
</evidence>